<keyword evidence="1 2" id="KW-0443">Lipid metabolism</keyword>
<dbReference type="InterPro" id="IPR016035">
    <property type="entry name" value="Acyl_Trfase/lysoPLipase"/>
</dbReference>
<keyword evidence="6" id="KW-1185">Reference proteome</keyword>
<accession>A0A074MKN0</accession>
<evidence type="ECO:0000259" key="4">
    <source>
        <dbReference type="PROSITE" id="PS51635"/>
    </source>
</evidence>
<dbReference type="PROSITE" id="PS51257">
    <property type="entry name" value="PROKAR_LIPOPROTEIN"/>
    <property type="match status" value="1"/>
</dbReference>
<keyword evidence="3" id="KW-0732">Signal</keyword>
<dbReference type="EMBL" id="JMIX01000006">
    <property type="protein sequence ID" value="KEO93360.1"/>
    <property type="molecule type" value="Genomic_DNA"/>
</dbReference>
<feature type="active site" description="Proton acceptor" evidence="2">
    <location>
        <position position="266"/>
    </location>
</feature>
<organism evidence="5 6">
    <name type="scientific">Erythrobacter litoralis</name>
    <dbReference type="NCBI Taxonomy" id="39960"/>
    <lineage>
        <taxon>Bacteria</taxon>
        <taxon>Pseudomonadati</taxon>
        <taxon>Pseudomonadota</taxon>
        <taxon>Alphaproteobacteria</taxon>
        <taxon>Sphingomonadales</taxon>
        <taxon>Erythrobacteraceae</taxon>
        <taxon>Erythrobacter/Porphyrobacter group</taxon>
        <taxon>Erythrobacter</taxon>
    </lineage>
</organism>
<feature type="domain" description="PNPLA" evidence="4">
    <location>
        <begin position="87"/>
        <end position="282"/>
    </location>
</feature>
<dbReference type="SUPFAM" id="SSF52151">
    <property type="entry name" value="FabD/lysophospholipase-like"/>
    <property type="match status" value="1"/>
</dbReference>
<evidence type="ECO:0000256" key="2">
    <source>
        <dbReference type="PROSITE-ProRule" id="PRU01161"/>
    </source>
</evidence>
<feature type="short sequence motif" description="DGA/G" evidence="2">
    <location>
        <begin position="266"/>
        <end position="268"/>
    </location>
</feature>
<dbReference type="InterPro" id="IPR002641">
    <property type="entry name" value="PNPLA_dom"/>
</dbReference>
<dbReference type="GO" id="GO:0016787">
    <property type="term" value="F:hydrolase activity"/>
    <property type="evidence" value="ECO:0007669"/>
    <property type="project" value="UniProtKB-UniRule"/>
</dbReference>
<dbReference type="Gene3D" id="3.40.1090.10">
    <property type="entry name" value="Cytosolic phospholipase A2 catalytic domain"/>
    <property type="match status" value="1"/>
</dbReference>
<reference evidence="5 6" key="1">
    <citation type="submission" date="2014-04" db="EMBL/GenBank/DDBJ databases">
        <title>A comprehensive comparison of genomes of Erythrobacter spp. Strains.</title>
        <authorList>
            <person name="Zheng Q."/>
        </authorList>
    </citation>
    <scope>NUCLEOTIDE SEQUENCE [LARGE SCALE GENOMIC DNA]</scope>
    <source>
        <strain evidence="5 6">DSM 8509</strain>
    </source>
</reference>
<evidence type="ECO:0000256" key="1">
    <source>
        <dbReference type="ARBA" id="ARBA00023098"/>
    </source>
</evidence>
<dbReference type="PATRIC" id="fig|39960.10.peg.2510"/>
<dbReference type="Proteomes" id="UP000027866">
    <property type="component" value="Unassembled WGS sequence"/>
</dbReference>
<gene>
    <name evidence="5" type="ORF">EH32_11610</name>
</gene>
<feature type="chain" id="PRO_5001697306" description="PNPLA domain-containing protein" evidence="3">
    <location>
        <begin position="30"/>
        <end position="384"/>
    </location>
</feature>
<proteinExistence type="predicted"/>
<evidence type="ECO:0000313" key="6">
    <source>
        <dbReference type="Proteomes" id="UP000027866"/>
    </source>
</evidence>
<keyword evidence="2" id="KW-0442">Lipid degradation</keyword>
<dbReference type="KEGG" id="elq:Ga0102493_11257"/>
<evidence type="ECO:0000256" key="3">
    <source>
        <dbReference type="SAM" id="SignalP"/>
    </source>
</evidence>
<comment type="caution">
    <text evidence="5">The sequence shown here is derived from an EMBL/GenBank/DDBJ whole genome shotgun (WGS) entry which is preliminary data.</text>
</comment>
<dbReference type="Pfam" id="PF01734">
    <property type="entry name" value="Patatin"/>
    <property type="match status" value="1"/>
</dbReference>
<dbReference type="OrthoDB" id="323481at2"/>
<name>A0A074MKN0_9SPHN</name>
<protein>
    <recommendedName>
        <fullName evidence="4">PNPLA domain-containing protein</fullName>
    </recommendedName>
</protein>
<dbReference type="GO" id="GO:0016042">
    <property type="term" value="P:lipid catabolic process"/>
    <property type="evidence" value="ECO:0007669"/>
    <property type="project" value="UniProtKB-UniRule"/>
</dbReference>
<sequence length="384" mass="41151">MRNRGQAMIAHLARTVLGVVAAAALSACGALPERPQVSADAQVGAVVPGFENARLWQDGRASAWNGWRARAAAQRAQTGSTGRLEMLAISSGADKGAFTAGYLGGWSEAGTRPEFDIVSGVSTGALIAPFAFLGEEYDSRLEELYTGINARMIYRMRSVQGLLGGPALATTEPLAELIERYADTSVIDRVAQEHAGGRRLLVMTANLDAQRGVVWDMGAIASSDSAERYALFRKVLLASASIPGFFPPVLIDVTSGQQRFSELHVDGGVVSSILVIPPAVAFEDQANGTKVDARLTVLYNGALGAVHKVVKPDAFSIMERALFTAIKQADQGEILILKQYAQEAGLVLDIESIGPEAEQGDQDLFDQDFMNRLYRRGRERGLAR</sequence>
<evidence type="ECO:0000313" key="5">
    <source>
        <dbReference type="EMBL" id="KEO93360.1"/>
    </source>
</evidence>
<comment type="caution">
    <text evidence="2">Lacks conserved residue(s) required for the propagation of feature annotation.</text>
</comment>
<feature type="short sequence motif" description="GXSXG" evidence="2">
    <location>
        <begin position="120"/>
        <end position="124"/>
    </location>
</feature>
<dbReference type="PROSITE" id="PS51635">
    <property type="entry name" value="PNPLA"/>
    <property type="match status" value="1"/>
</dbReference>
<keyword evidence="2" id="KW-0378">Hydrolase</keyword>
<dbReference type="AlphaFoldDB" id="A0A074MKN0"/>
<feature type="active site" description="Nucleophile" evidence="2">
    <location>
        <position position="122"/>
    </location>
</feature>
<feature type="signal peptide" evidence="3">
    <location>
        <begin position="1"/>
        <end position="29"/>
    </location>
</feature>